<name>U2MD75_9BACT</name>
<accession>U2MD75</accession>
<comment type="caution">
    <text evidence="1">The sequence shown here is derived from an EMBL/GenBank/DDBJ whole genome shotgun (WGS) entry which is preliminary data.</text>
</comment>
<gene>
    <name evidence="1" type="ORF">HMPREF9145_0889</name>
</gene>
<protein>
    <submittedName>
        <fullName evidence="1">Uncharacterized protein</fullName>
    </submittedName>
</protein>
<organism evidence="1 2">
    <name type="scientific">Segatella salivae F0493</name>
    <dbReference type="NCBI Taxonomy" id="1395125"/>
    <lineage>
        <taxon>Bacteria</taxon>
        <taxon>Pseudomonadati</taxon>
        <taxon>Bacteroidota</taxon>
        <taxon>Bacteroidia</taxon>
        <taxon>Bacteroidales</taxon>
        <taxon>Prevotellaceae</taxon>
        <taxon>Segatella</taxon>
    </lineage>
</organism>
<sequence>MQTMSKNDVSRHAICIISWCNLRYFSVSFDLFCRVKRGRLHAYLPQIIQQHRAG</sequence>
<dbReference type="EMBL" id="AWGW01000025">
    <property type="protein sequence ID" value="ERJ99639.1"/>
    <property type="molecule type" value="Genomic_DNA"/>
</dbReference>
<dbReference type="PATRIC" id="fig|1395125.3.peg.1802"/>
<evidence type="ECO:0000313" key="2">
    <source>
        <dbReference type="Proteomes" id="UP000017023"/>
    </source>
</evidence>
<dbReference type="Proteomes" id="UP000017023">
    <property type="component" value="Unassembled WGS sequence"/>
</dbReference>
<reference evidence="1 2" key="1">
    <citation type="submission" date="2013-08" db="EMBL/GenBank/DDBJ databases">
        <authorList>
            <person name="Durkin A.S."/>
            <person name="Haft D.R."/>
            <person name="McCorrison J."/>
            <person name="Torralba M."/>
            <person name="Gillis M."/>
            <person name="Haft D.H."/>
            <person name="Methe B."/>
            <person name="Sutton G."/>
            <person name="Nelson K.E."/>
        </authorList>
    </citation>
    <scope>NUCLEOTIDE SEQUENCE [LARGE SCALE GENOMIC DNA]</scope>
    <source>
        <strain evidence="1 2">F0493</strain>
    </source>
</reference>
<dbReference type="AlphaFoldDB" id="U2MD75"/>
<evidence type="ECO:0000313" key="1">
    <source>
        <dbReference type="EMBL" id="ERJ99639.1"/>
    </source>
</evidence>
<proteinExistence type="predicted"/>